<feature type="region of interest" description="Disordered" evidence="1">
    <location>
        <begin position="1353"/>
        <end position="1485"/>
    </location>
</feature>
<dbReference type="EMBL" id="KE124672">
    <property type="protein sequence ID" value="EWC75011.1"/>
    <property type="molecule type" value="Genomic_DNA"/>
</dbReference>
<feature type="compositionally biased region" description="Gly residues" evidence="1">
    <location>
        <begin position="1"/>
        <end position="15"/>
    </location>
</feature>
<feature type="region of interest" description="Disordered" evidence="1">
    <location>
        <begin position="1"/>
        <end position="20"/>
    </location>
</feature>
<feature type="compositionally biased region" description="Basic and acidic residues" evidence="1">
    <location>
        <begin position="1393"/>
        <end position="1403"/>
    </location>
</feature>
<feature type="compositionally biased region" description="Acidic residues" evidence="1">
    <location>
        <begin position="1288"/>
        <end position="1310"/>
    </location>
</feature>
<feature type="region of interest" description="Disordered" evidence="1">
    <location>
        <begin position="865"/>
        <end position="885"/>
    </location>
</feature>
<dbReference type="Pfam" id="PF18562">
    <property type="entry name" value="CIDR1_gamma"/>
    <property type="match status" value="1"/>
</dbReference>
<dbReference type="InterPro" id="IPR008602">
    <property type="entry name" value="Duffy-antigen-binding"/>
</dbReference>
<feature type="domain" description="Duffy-binding-like" evidence="7">
    <location>
        <begin position="324"/>
        <end position="485"/>
    </location>
</feature>
<evidence type="ECO:0000259" key="7">
    <source>
        <dbReference type="Pfam" id="PF22672"/>
    </source>
</evidence>
<dbReference type="Proteomes" id="UP000030697">
    <property type="component" value="Unassembled WGS sequence"/>
</dbReference>
<evidence type="ECO:0008006" key="10">
    <source>
        <dbReference type="Google" id="ProtNLM"/>
    </source>
</evidence>
<feature type="compositionally biased region" description="Polar residues" evidence="1">
    <location>
        <begin position="1726"/>
        <end position="1739"/>
    </location>
</feature>
<keyword evidence="2" id="KW-0472">Membrane</keyword>
<evidence type="ECO:0000256" key="2">
    <source>
        <dbReference type="SAM" id="Phobius"/>
    </source>
</evidence>
<dbReference type="Pfam" id="PF05424">
    <property type="entry name" value="Duffy_binding"/>
    <property type="match status" value="3"/>
</dbReference>
<dbReference type="InterPro" id="IPR029210">
    <property type="entry name" value="PfEMP1_NTS"/>
</dbReference>
<dbReference type="Gene3D" id="1.20.58.830">
    <property type="match status" value="4"/>
</dbReference>
<feature type="domain" description="Duffy-antigen binding" evidence="4">
    <location>
        <begin position="1407"/>
        <end position="1671"/>
    </location>
</feature>
<feature type="region of interest" description="Disordered" evidence="1">
    <location>
        <begin position="2151"/>
        <end position="2266"/>
    </location>
</feature>
<feature type="domain" description="Duffy-binding-like" evidence="7">
    <location>
        <begin position="1758"/>
        <end position="1894"/>
    </location>
</feature>
<feature type="domain" description="Duffy-antigen binding" evidence="4">
    <location>
        <begin position="116"/>
        <end position="320"/>
    </location>
</feature>
<protein>
    <recommendedName>
        <fullName evidence="10">Duffy-binding-like domain-containing protein</fullName>
    </recommendedName>
</protein>
<gene>
    <name evidence="8" type="ORF">C923_04316</name>
</gene>
<feature type="domain" description="Duffy-binding-like" evidence="3">
    <location>
        <begin position="2010"/>
        <end position="2157"/>
    </location>
</feature>
<dbReference type="Gene3D" id="1.20.1310.20">
    <property type="entry name" value="Duffy-antigen binding domain"/>
    <property type="match status" value="4"/>
</dbReference>
<keyword evidence="2" id="KW-0812">Transmembrane</keyword>
<feature type="compositionally biased region" description="Polar residues" evidence="1">
    <location>
        <begin position="1701"/>
        <end position="1717"/>
    </location>
</feature>
<dbReference type="InterPro" id="IPR042202">
    <property type="entry name" value="Duffy-ag-bd_sf"/>
</dbReference>
<sequence>MGPGNAGGGGRGGGNDYSDAKDLLDRIGEEVYKEVKSESNGFKDDLKGNLNTANNSSVELAGFSEPCDIINNNRDKLAARDDPCKELSEKYVERFSDKIGGQCTDSKIKGNKNNCGACAPYRRLHLCHHNLETINNTTSMTTHDLLLEVCYAAKYEGNSIETHYTKHEQTNPDSQLCTVLARSFADIGDIVRGRDLFHGNPQEKEKRDELDDKLKKIFKKIHDDVISNSSNKDTLQERYKDDENYYQLREDWWTANRHTVWEALTCDARDKAEYFRPTCNSADGNSQSQATKQCRCQKKNGEHDTDQVPTYFDYVPQFLRWFEEWAEDFCRLRKHKLKDVKKYCRGDHDGDKYCSGNGFDCKETVRGNEHFVEKDCHDCSYSCSPFVKWLDNQKLEFLKQKKKYTKEITRGGGSKKRGARASDDNGYESKFYKKMKKKKKYVKVGEFLDLLSKETTCKDQPQVGNEKASPVDFTKQANTTFSRTEICEPCPWCGTEEEDGKWKAKQGNCGKEKKYDKYYITEIPVLTPEKGKFGIYQKYKTFCNSETGAANGGKGGSDGGGGVGKSVAAKGGGGKGGKSATGGVSQIKTWECYYDKNKESGQSNDNCVQGTWDTFTQGKQTVKSYNAFFWDWVYHMLHDSLDWRNELDNCLKNENKQCIIKCNRECDCFLKWVKQKKEQEWTKIKDHFKKQKNIDTAGPLGEAFRSPDVVLEYVLKGGNLLQNIKDTHANADDIKRIEELLQQAGAVGGVAGGFGTGANGKHNTKIDEFLQEEAKDATKCKNCQPTKVKNPCSGESGKKLYPVVAHKVAKEMQQQTREEMLRRSADKSVKGDKSSLEGDISLAEFKNGGQGSDLIGDNICNISIKHSNDSRNDNNGGPCYGKDNGGERFKIGTPWKGPGELNTTYKDFYLPPRREHMCTSNLENLSTSSKGLSDSKHASHSLLVDVMLAANKQAERIKNDFFSKKYDNAAACRALRYSFADLGDIIRGKDIFIGNKKKDKLEENLKTIFGKIYEKLNGAKEYYQDKNGGNFLKLREDWWTANRETVWKAMKCHTSGITCESDTTPYDDYIPQRLRWMTEWAEWFCKEQYSLYDKLFMQCAKCKDKKGGKGCKKNTTECNDCKQACDTYKEKINTWKQQWNNMQIPYALSYREAENGSAGKVFVGTDPDYNQVVDFFEQLQEKYKTAPRSSSTTNSPYATPAGYIHQEARTGECLGQNEFCEKKHGVTSSNGEDNTEYTFKQPPPQYKDACECKPPQQEDKGLGRSNTSPNVQPDGPSRDTARGPDTGSGDEEDEDEDEDEDEEEVEEETTETATGDTGPQEELPVRTTDTSVEVCATVDKLFSDKTNLQDACRQKYGPGGKEKFPNWKCVTPSGDSTTTREGSGESAGHSRAKRDTEGAHGKSDGSICVPPRRRKLYVGKLHDWANSGNTQADGKAAQAGESSQQEQEQQQEQQQQQQQQKQLLQPQSPVAVSQSSSTDNGVSTSTTESSLLHAFVKSAAVETFFAWHEYKKQKEKPQGVGVAPQLQLFTDTLGDSGESEEKTPQQWLQQGHIPPSFLRQMFYTLGDYRDILVRGVADDKNGGNNIVLEASGTQEEKQKMQEIQEKLKTFFSNSGNQATSGTSRVPSRGNPSNSGTTPQQTWWNENAQHIWKGMVCALTYEDNGPKGQSSNIQQNSGLKTAFFGDKDNPGTQNGKPVPTGLPSTQKGTFESKYQYTNVKLEDENGAKSTQTTSSSSGDNTPKLKDFVKLPPFFRWLHEWGSDFCDKRARMLEKIKEECTEDGEGGKQKYSGDGEDCNEILREKYDTVPSLGWSCPKSCGLYKRWIERKGTEYDKQEKIYVQQKTDAKNNNGFCGKLEDNAAKFLQKLASCSKTYIDNGKSKTIFDVNGETFRPAENCTPCPKFKVNCQKGNCDTTKGDECKSKDSIGPTDIGNGRNSAEELDMLVSDNSGKELYGLEACQDKCIFEGIRKDEWKCGNVCGYNVCKPKNVNGKIVDGKENGENQIIIIRALFKIWLEYFLEDYNKIRKKLKPCMNKVEQSPCIIDYEKKYQCVLQWIHHKRTEWGKIKKHYLDKNTHGDKDLKTLVSNFFGDVQPQTDVNKAIKPCPNLKAFEKSCGLNHTDNSKEVKKGAQEDNDLVLCMLKKLEKKISECKTQHTGDTQRTCDVSTSLVEDDDEPLEEEEENQVVQPKICPTQKPAQQEEEEGKCGEPEPAPPAPSDDQGDQVPKSQKDEVPQEPPPPDKKASAPNKEETSPSSPPPSDQPTNSISDILSSTIPFGIAIALTSIVFLFLKCLCICILC</sequence>
<dbReference type="InterPro" id="IPR004258">
    <property type="entry name" value="DBL"/>
</dbReference>
<dbReference type="InterPro" id="IPR041480">
    <property type="entry name" value="CIDR1_gamma"/>
</dbReference>
<dbReference type="FunFam" id="1.20.58.1930:FF:000001">
    <property type="entry name" value="Erythrocyte membrane protein 1, PfEMP1"/>
    <property type="match status" value="1"/>
</dbReference>
<evidence type="ECO:0000259" key="4">
    <source>
        <dbReference type="Pfam" id="PF05424"/>
    </source>
</evidence>
<dbReference type="Pfam" id="PF15447">
    <property type="entry name" value="NTS"/>
    <property type="match status" value="1"/>
</dbReference>
<feature type="region of interest" description="Disordered" evidence="1">
    <location>
        <begin position="1224"/>
        <end position="1329"/>
    </location>
</feature>
<evidence type="ECO:0000259" key="5">
    <source>
        <dbReference type="Pfam" id="PF15447"/>
    </source>
</evidence>
<dbReference type="Pfam" id="PF03011">
    <property type="entry name" value="PFEMP"/>
    <property type="match status" value="2"/>
</dbReference>
<evidence type="ECO:0000313" key="8">
    <source>
        <dbReference type="EMBL" id="EWC75011.1"/>
    </source>
</evidence>
<feature type="compositionally biased region" description="Polar residues" evidence="1">
    <location>
        <begin position="2156"/>
        <end position="2169"/>
    </location>
</feature>
<feature type="domain" description="Cysteine-rich interdomain region 1 gamma" evidence="6">
    <location>
        <begin position="1939"/>
        <end position="1988"/>
    </location>
</feature>
<evidence type="ECO:0000313" key="9">
    <source>
        <dbReference type="Proteomes" id="UP000030697"/>
    </source>
</evidence>
<dbReference type="GO" id="GO:0046789">
    <property type="term" value="F:host cell surface receptor binding"/>
    <property type="evidence" value="ECO:0007669"/>
    <property type="project" value="InterPro"/>
</dbReference>
<dbReference type="SUPFAM" id="SSF140924">
    <property type="entry name" value="Duffy binding domain-like"/>
    <property type="match status" value="5"/>
</dbReference>
<keyword evidence="2" id="KW-1133">Transmembrane helix</keyword>
<feature type="domain" description="Duffy-binding-like" evidence="3">
    <location>
        <begin position="628"/>
        <end position="786"/>
    </location>
</feature>
<feature type="domain" description="Plasmodium falciparum erythrocyte membrane protein-1 N-terminal segment" evidence="5">
    <location>
        <begin position="19"/>
        <end position="53"/>
    </location>
</feature>
<evidence type="ECO:0000256" key="1">
    <source>
        <dbReference type="SAM" id="MobiDB-lite"/>
    </source>
</evidence>
<name>W7JTZ3_PLAFA</name>
<dbReference type="Gene3D" id="1.20.58.1930">
    <property type="match status" value="1"/>
</dbReference>
<feature type="domain" description="Duffy-antigen binding" evidence="4">
    <location>
        <begin position="908"/>
        <end position="1075"/>
    </location>
</feature>
<feature type="compositionally biased region" description="Low complexity" evidence="1">
    <location>
        <begin position="1434"/>
        <end position="1477"/>
    </location>
</feature>
<feature type="region of interest" description="Disordered" evidence="1">
    <location>
        <begin position="1679"/>
        <end position="1742"/>
    </location>
</feature>
<feature type="region of interest" description="Disordered" evidence="1">
    <location>
        <begin position="1610"/>
        <end position="1640"/>
    </location>
</feature>
<dbReference type="OrthoDB" id="378917at2759"/>
<evidence type="ECO:0000259" key="6">
    <source>
        <dbReference type="Pfam" id="PF18562"/>
    </source>
</evidence>
<accession>W7JTZ3</accession>
<dbReference type="GO" id="GO:0016020">
    <property type="term" value="C:membrane"/>
    <property type="evidence" value="ECO:0007669"/>
    <property type="project" value="InterPro"/>
</dbReference>
<feature type="compositionally biased region" description="Basic and acidic residues" evidence="1">
    <location>
        <begin position="2227"/>
        <end position="2251"/>
    </location>
</feature>
<evidence type="ECO:0000259" key="3">
    <source>
        <dbReference type="Pfam" id="PF03011"/>
    </source>
</evidence>
<proteinExistence type="predicted"/>
<dbReference type="InterPro" id="IPR054595">
    <property type="entry name" value="DBL_C"/>
</dbReference>
<feature type="compositionally biased region" description="Acidic residues" evidence="1">
    <location>
        <begin position="2170"/>
        <end position="2183"/>
    </location>
</feature>
<dbReference type="Pfam" id="PF22672">
    <property type="entry name" value="DBL_C"/>
    <property type="match status" value="2"/>
</dbReference>
<feature type="compositionally biased region" description="Polar residues" evidence="1">
    <location>
        <begin position="1226"/>
        <end position="1238"/>
    </location>
</feature>
<reference evidence="8 9" key="1">
    <citation type="submission" date="2013-02" db="EMBL/GenBank/DDBJ databases">
        <title>The Genome Sequence of Plasmodium falciparum UGT5.1.</title>
        <authorList>
            <consortium name="The Broad Institute Genome Sequencing Platform"/>
            <consortium name="The Broad Institute Genome Sequencing Center for Infectious Disease"/>
            <person name="Neafsey D."/>
            <person name="Cheeseman I."/>
            <person name="Volkman S."/>
            <person name="Adams J."/>
            <person name="Walker B."/>
            <person name="Young S.K."/>
            <person name="Zeng Q."/>
            <person name="Gargeya S."/>
            <person name="Fitzgerald M."/>
            <person name="Haas B."/>
            <person name="Abouelleil A."/>
            <person name="Alvarado L."/>
            <person name="Arachchi H.M."/>
            <person name="Berlin A.M."/>
            <person name="Chapman S.B."/>
            <person name="Dewar J."/>
            <person name="Goldberg J."/>
            <person name="Griggs A."/>
            <person name="Gujja S."/>
            <person name="Hansen M."/>
            <person name="Howarth C."/>
            <person name="Imamovic A."/>
            <person name="Larimer J."/>
            <person name="McCowan C."/>
            <person name="Murphy C."/>
            <person name="Neiman D."/>
            <person name="Pearson M."/>
            <person name="Priest M."/>
            <person name="Roberts A."/>
            <person name="Saif S."/>
            <person name="Shea T."/>
            <person name="Sisk P."/>
            <person name="Sykes S."/>
            <person name="Wortman J."/>
            <person name="Nusbaum C."/>
            <person name="Birren B."/>
        </authorList>
    </citation>
    <scope>NUCLEOTIDE SEQUENCE [LARGE SCALE GENOMIC DNA]</scope>
    <source>
        <strain evidence="8 9">UGT5.1</strain>
    </source>
</reference>
<dbReference type="FunFam" id="1.20.1310.20:FF:000001">
    <property type="entry name" value="Erythrocyte membrane protein 1, PfEMP1"/>
    <property type="match status" value="1"/>
</dbReference>
<feature type="compositionally biased region" description="Basic and acidic residues" evidence="1">
    <location>
        <begin position="1248"/>
        <end position="1262"/>
    </location>
</feature>
<organism evidence="8 9">
    <name type="scientific">Plasmodium falciparum UGT5.1</name>
    <dbReference type="NCBI Taxonomy" id="1237627"/>
    <lineage>
        <taxon>Eukaryota</taxon>
        <taxon>Sar</taxon>
        <taxon>Alveolata</taxon>
        <taxon>Apicomplexa</taxon>
        <taxon>Aconoidasida</taxon>
        <taxon>Haemosporida</taxon>
        <taxon>Plasmodiidae</taxon>
        <taxon>Plasmodium</taxon>
        <taxon>Plasmodium (Laverania)</taxon>
    </lineage>
</organism>
<feature type="transmembrane region" description="Helical" evidence="2">
    <location>
        <begin position="2274"/>
        <end position="2298"/>
    </location>
</feature>
<dbReference type="FunFam" id="1.20.58.830:FF:000003">
    <property type="entry name" value="Erythrocyte membrane protein 1, PfEMP1"/>
    <property type="match status" value="1"/>
</dbReference>